<keyword evidence="1" id="KW-0732">Signal</keyword>
<organism evidence="2 3">
    <name type="scientific">Rhodopseudomonas palustris</name>
    <dbReference type="NCBI Taxonomy" id="1076"/>
    <lineage>
        <taxon>Bacteria</taxon>
        <taxon>Pseudomonadati</taxon>
        <taxon>Pseudomonadota</taxon>
        <taxon>Alphaproteobacteria</taxon>
        <taxon>Hyphomicrobiales</taxon>
        <taxon>Nitrobacteraceae</taxon>
        <taxon>Rhodopseudomonas</taxon>
    </lineage>
</organism>
<protein>
    <recommendedName>
        <fullName evidence="4">Lipoprotein</fullName>
    </recommendedName>
</protein>
<dbReference type="PATRIC" id="fig|1076.23.peg.6557"/>
<proteinExistence type="predicted"/>
<feature type="chain" id="PRO_5002319923" description="Lipoprotein" evidence="1">
    <location>
        <begin position="25"/>
        <end position="121"/>
    </location>
</feature>
<evidence type="ECO:0000256" key="1">
    <source>
        <dbReference type="SAM" id="SignalP"/>
    </source>
</evidence>
<evidence type="ECO:0000313" key="3">
    <source>
        <dbReference type="Proteomes" id="UP000032515"/>
    </source>
</evidence>
<gene>
    <name evidence="2" type="ORF">OO17_04640</name>
</gene>
<reference evidence="2 3" key="1">
    <citation type="submission" date="2014-11" db="EMBL/GenBank/DDBJ databases">
        <title>Genomics and ecophysiology of heterotrophic nitrogen fixing bacteria isolated from estuarine surface water.</title>
        <authorList>
            <person name="Bentzon-Tilia M."/>
            <person name="Severin I."/>
            <person name="Hansen L.H."/>
            <person name="Riemann L."/>
        </authorList>
    </citation>
    <scope>NUCLEOTIDE SEQUENCE [LARGE SCALE GENOMIC DNA]</scope>
    <source>
        <strain evidence="2 3">BAL398</strain>
    </source>
</reference>
<evidence type="ECO:0000313" key="2">
    <source>
        <dbReference type="EMBL" id="KIZ47399.1"/>
    </source>
</evidence>
<dbReference type="PROSITE" id="PS51257">
    <property type="entry name" value="PROKAR_LIPOPROTEIN"/>
    <property type="match status" value="1"/>
</dbReference>
<dbReference type="AlphaFoldDB" id="A0A0D7F2X7"/>
<dbReference type="EMBL" id="JXXE01000085">
    <property type="protein sequence ID" value="KIZ47399.1"/>
    <property type="molecule type" value="Genomic_DNA"/>
</dbReference>
<evidence type="ECO:0008006" key="4">
    <source>
        <dbReference type="Google" id="ProtNLM"/>
    </source>
</evidence>
<accession>A0A0D7F2X7</accession>
<sequence>MGAGMKTIWSATLMAVAVAGCAGRAPAPVAVVQPTDRYMDCSAILSEVEANNAKVQQLASDKGLKVAQNIAAGVAGLVVPVLWFGMDFQGTADTEITALQNRQQYLAMLAEQKRCGAPPLK</sequence>
<feature type="signal peptide" evidence="1">
    <location>
        <begin position="1"/>
        <end position="24"/>
    </location>
</feature>
<name>A0A0D7F2X7_RHOPL</name>
<dbReference type="Proteomes" id="UP000032515">
    <property type="component" value="Unassembled WGS sequence"/>
</dbReference>
<comment type="caution">
    <text evidence="2">The sequence shown here is derived from an EMBL/GenBank/DDBJ whole genome shotgun (WGS) entry which is preliminary data.</text>
</comment>